<name>A0A1E3QDU8_LIPST</name>
<evidence type="ECO:0000313" key="3">
    <source>
        <dbReference type="Proteomes" id="UP000094385"/>
    </source>
</evidence>
<evidence type="ECO:0000313" key="2">
    <source>
        <dbReference type="EMBL" id="ODQ75768.1"/>
    </source>
</evidence>
<gene>
    <name evidence="2" type="ORF">LIPSTDRAFT_1195</name>
</gene>
<protein>
    <submittedName>
        <fullName evidence="2">Uncharacterized protein</fullName>
    </submittedName>
</protein>
<dbReference type="EMBL" id="KV454290">
    <property type="protein sequence ID" value="ODQ75768.1"/>
    <property type="molecule type" value="Genomic_DNA"/>
</dbReference>
<accession>A0A1E3QDU8</accession>
<dbReference type="Proteomes" id="UP000094385">
    <property type="component" value="Unassembled WGS sequence"/>
</dbReference>
<sequence length="61" mass="7090">MSGQWKDKTPGTEETSYDRDEHFENHDDLVEVVSSFLERQDSHIIDFAAQSLKFRVTLSES</sequence>
<dbReference type="AlphaFoldDB" id="A0A1E3QDU8"/>
<reference evidence="2 3" key="1">
    <citation type="journal article" date="2016" name="Proc. Natl. Acad. Sci. U.S.A.">
        <title>Comparative genomics of biotechnologically important yeasts.</title>
        <authorList>
            <person name="Riley R."/>
            <person name="Haridas S."/>
            <person name="Wolfe K.H."/>
            <person name="Lopes M.R."/>
            <person name="Hittinger C.T."/>
            <person name="Goeker M."/>
            <person name="Salamov A.A."/>
            <person name="Wisecaver J.H."/>
            <person name="Long T.M."/>
            <person name="Calvey C.H."/>
            <person name="Aerts A.L."/>
            <person name="Barry K.W."/>
            <person name="Choi C."/>
            <person name="Clum A."/>
            <person name="Coughlan A.Y."/>
            <person name="Deshpande S."/>
            <person name="Douglass A.P."/>
            <person name="Hanson S.J."/>
            <person name="Klenk H.-P."/>
            <person name="LaButti K.M."/>
            <person name="Lapidus A."/>
            <person name="Lindquist E.A."/>
            <person name="Lipzen A.M."/>
            <person name="Meier-Kolthoff J.P."/>
            <person name="Ohm R.A."/>
            <person name="Otillar R.P."/>
            <person name="Pangilinan J.L."/>
            <person name="Peng Y."/>
            <person name="Rokas A."/>
            <person name="Rosa C.A."/>
            <person name="Scheuner C."/>
            <person name="Sibirny A.A."/>
            <person name="Slot J.C."/>
            <person name="Stielow J.B."/>
            <person name="Sun H."/>
            <person name="Kurtzman C.P."/>
            <person name="Blackwell M."/>
            <person name="Grigoriev I.V."/>
            <person name="Jeffries T.W."/>
        </authorList>
    </citation>
    <scope>NUCLEOTIDE SEQUENCE [LARGE SCALE GENOMIC DNA]</scope>
    <source>
        <strain evidence="2 3">NRRL Y-11557</strain>
    </source>
</reference>
<proteinExistence type="predicted"/>
<feature type="region of interest" description="Disordered" evidence="1">
    <location>
        <begin position="1"/>
        <end position="24"/>
    </location>
</feature>
<keyword evidence="3" id="KW-1185">Reference proteome</keyword>
<organism evidence="2 3">
    <name type="scientific">Lipomyces starkeyi NRRL Y-11557</name>
    <dbReference type="NCBI Taxonomy" id="675824"/>
    <lineage>
        <taxon>Eukaryota</taxon>
        <taxon>Fungi</taxon>
        <taxon>Dikarya</taxon>
        <taxon>Ascomycota</taxon>
        <taxon>Saccharomycotina</taxon>
        <taxon>Lipomycetes</taxon>
        <taxon>Lipomycetales</taxon>
        <taxon>Lipomycetaceae</taxon>
        <taxon>Lipomyces</taxon>
    </lineage>
</organism>
<evidence type="ECO:0000256" key="1">
    <source>
        <dbReference type="SAM" id="MobiDB-lite"/>
    </source>
</evidence>